<dbReference type="InterPro" id="IPR027843">
    <property type="entry name" value="DUF4440"/>
</dbReference>
<evidence type="ECO:0000259" key="1">
    <source>
        <dbReference type="Pfam" id="PF14534"/>
    </source>
</evidence>
<dbReference type="InterPro" id="IPR011944">
    <property type="entry name" value="Steroid_delta5-4_isomerase"/>
</dbReference>
<evidence type="ECO:0000313" key="2">
    <source>
        <dbReference type="EMBL" id="PAP76789.1"/>
    </source>
</evidence>
<dbReference type="Gene3D" id="3.10.450.50">
    <property type="match status" value="1"/>
</dbReference>
<protein>
    <submittedName>
        <fullName evidence="2">DUF4440 domain-containing protein</fullName>
    </submittedName>
</protein>
<dbReference type="Pfam" id="PF14534">
    <property type="entry name" value="DUF4440"/>
    <property type="match status" value="1"/>
</dbReference>
<reference evidence="2 3" key="1">
    <citation type="submission" date="2016-11" db="EMBL/GenBank/DDBJ databases">
        <title>Study of marine rhodopsin-containing bacteria.</title>
        <authorList>
            <person name="Yoshizawa S."/>
            <person name="Kumagai Y."/>
            <person name="Kogure K."/>
        </authorList>
    </citation>
    <scope>NUCLEOTIDE SEQUENCE [LARGE SCALE GENOMIC DNA]</scope>
    <source>
        <strain evidence="2 3">SAORIC-28</strain>
    </source>
</reference>
<dbReference type="NCBIfam" id="TIGR02246">
    <property type="entry name" value="SgcJ/EcaC family oxidoreductase"/>
    <property type="match status" value="1"/>
</dbReference>
<dbReference type="InterPro" id="IPR032710">
    <property type="entry name" value="NTF2-like_dom_sf"/>
</dbReference>
<keyword evidence="3" id="KW-1185">Reference proteome</keyword>
<dbReference type="AlphaFoldDB" id="A0A271J255"/>
<dbReference type="OrthoDB" id="979496at2"/>
<sequence length="153" mass="16570">MPALPEPGAMPAAFANAWTARDADALADLFEPDAAFVNVVGLWWHDREAIRRAHAYGLAEIFPDSTLSVGRTEEKRLAETVALVQARVRLDGQSPGGGVDRPGARHTVFSFVMRRHADGWRCAAAHNTDVVPGTETHVRDASGALRPADYRDG</sequence>
<gene>
    <name evidence="2" type="ORF">BSZ37_10255</name>
</gene>
<organism evidence="2 3">
    <name type="scientific">Rubrivirga marina</name>
    <dbReference type="NCBI Taxonomy" id="1196024"/>
    <lineage>
        <taxon>Bacteria</taxon>
        <taxon>Pseudomonadati</taxon>
        <taxon>Rhodothermota</taxon>
        <taxon>Rhodothermia</taxon>
        <taxon>Rhodothermales</taxon>
        <taxon>Rubricoccaceae</taxon>
        <taxon>Rubrivirga</taxon>
    </lineage>
</organism>
<dbReference type="Proteomes" id="UP000216339">
    <property type="component" value="Unassembled WGS sequence"/>
</dbReference>
<dbReference type="SUPFAM" id="SSF54427">
    <property type="entry name" value="NTF2-like"/>
    <property type="match status" value="1"/>
</dbReference>
<name>A0A271J255_9BACT</name>
<proteinExistence type="predicted"/>
<dbReference type="EMBL" id="MQWD01000001">
    <property type="protein sequence ID" value="PAP76789.1"/>
    <property type="molecule type" value="Genomic_DNA"/>
</dbReference>
<evidence type="ECO:0000313" key="3">
    <source>
        <dbReference type="Proteomes" id="UP000216339"/>
    </source>
</evidence>
<dbReference type="RefSeq" id="WP_095510455.1">
    <property type="nucleotide sequence ID" value="NZ_MQWD01000001.1"/>
</dbReference>
<accession>A0A271J255</accession>
<feature type="domain" description="DUF4440" evidence="1">
    <location>
        <begin position="12"/>
        <end position="122"/>
    </location>
</feature>
<comment type="caution">
    <text evidence="2">The sequence shown here is derived from an EMBL/GenBank/DDBJ whole genome shotgun (WGS) entry which is preliminary data.</text>
</comment>